<dbReference type="OrthoDB" id="8565659at2"/>
<evidence type="ECO:0000313" key="2">
    <source>
        <dbReference type="Proteomes" id="UP000414233"/>
    </source>
</evidence>
<gene>
    <name evidence="1" type="ORF">PTE30175_01285</name>
</gene>
<organism evidence="1 2">
    <name type="scientific">Pandoraea terrae</name>
    <dbReference type="NCBI Taxonomy" id="1537710"/>
    <lineage>
        <taxon>Bacteria</taxon>
        <taxon>Pseudomonadati</taxon>
        <taxon>Pseudomonadota</taxon>
        <taxon>Betaproteobacteria</taxon>
        <taxon>Burkholderiales</taxon>
        <taxon>Burkholderiaceae</taxon>
        <taxon>Pandoraea</taxon>
    </lineage>
</organism>
<keyword evidence="2" id="KW-1185">Reference proteome</keyword>
<dbReference type="Proteomes" id="UP000414233">
    <property type="component" value="Unassembled WGS sequence"/>
</dbReference>
<accession>A0A5E4TGD9</accession>
<evidence type="ECO:0008006" key="3">
    <source>
        <dbReference type="Google" id="ProtNLM"/>
    </source>
</evidence>
<dbReference type="Pfam" id="PF05488">
    <property type="entry name" value="PAAR_motif"/>
    <property type="match status" value="1"/>
</dbReference>
<proteinExistence type="predicted"/>
<sequence>MKSPIRVGDALENGGEVTSASSQMLFMGRPLACQGDAALCDVHGETTIAEGHAAFPGMGGRPIAMHSHRCACGCRLISSLSNVSIA</sequence>
<dbReference type="InterPro" id="IPR008727">
    <property type="entry name" value="PAAR_motif"/>
</dbReference>
<reference evidence="1 2" key="1">
    <citation type="submission" date="2019-08" db="EMBL/GenBank/DDBJ databases">
        <authorList>
            <person name="Peeters C."/>
        </authorList>
    </citation>
    <scope>NUCLEOTIDE SEQUENCE [LARGE SCALE GENOMIC DNA]</scope>
    <source>
        <strain evidence="1 2">LMG 30175</strain>
    </source>
</reference>
<dbReference type="EMBL" id="CABPRZ010000004">
    <property type="protein sequence ID" value="VVD85578.1"/>
    <property type="molecule type" value="Genomic_DNA"/>
</dbReference>
<protein>
    <recommendedName>
        <fullName evidence="3">PAAR repeat-containing protein</fullName>
    </recommendedName>
</protein>
<name>A0A5E4TGD9_9BURK</name>
<dbReference type="CDD" id="cd14744">
    <property type="entry name" value="PAAR_CT_2"/>
    <property type="match status" value="1"/>
</dbReference>
<evidence type="ECO:0000313" key="1">
    <source>
        <dbReference type="EMBL" id="VVD85578.1"/>
    </source>
</evidence>
<dbReference type="AlphaFoldDB" id="A0A5E4TGD9"/>
<dbReference type="RefSeq" id="WP_150696225.1">
    <property type="nucleotide sequence ID" value="NZ_CABPRZ010000004.1"/>
</dbReference>
<dbReference type="Gene3D" id="2.60.200.60">
    <property type="match status" value="1"/>
</dbReference>